<organism evidence="1 2">
    <name type="scientific">Trametes coccinea (strain BRFM310)</name>
    <name type="common">Pycnoporus coccineus</name>
    <dbReference type="NCBI Taxonomy" id="1353009"/>
    <lineage>
        <taxon>Eukaryota</taxon>
        <taxon>Fungi</taxon>
        <taxon>Dikarya</taxon>
        <taxon>Basidiomycota</taxon>
        <taxon>Agaricomycotina</taxon>
        <taxon>Agaricomycetes</taxon>
        <taxon>Polyporales</taxon>
        <taxon>Polyporaceae</taxon>
        <taxon>Trametes</taxon>
    </lineage>
</organism>
<evidence type="ECO:0000313" key="2">
    <source>
        <dbReference type="Proteomes" id="UP000193067"/>
    </source>
</evidence>
<reference evidence="1 2" key="1">
    <citation type="journal article" date="2015" name="Biotechnol. Biofuels">
        <title>Enhanced degradation of softwood versus hardwood by the white-rot fungus Pycnoporus coccineus.</title>
        <authorList>
            <person name="Couturier M."/>
            <person name="Navarro D."/>
            <person name="Chevret D."/>
            <person name="Henrissat B."/>
            <person name="Piumi F."/>
            <person name="Ruiz-Duenas F.J."/>
            <person name="Martinez A.T."/>
            <person name="Grigoriev I.V."/>
            <person name="Riley R."/>
            <person name="Lipzen A."/>
            <person name="Berrin J.G."/>
            <person name="Master E.R."/>
            <person name="Rosso M.N."/>
        </authorList>
    </citation>
    <scope>NUCLEOTIDE SEQUENCE [LARGE SCALE GENOMIC DNA]</scope>
    <source>
        <strain evidence="1 2">BRFM310</strain>
    </source>
</reference>
<evidence type="ECO:0000313" key="1">
    <source>
        <dbReference type="EMBL" id="OSD02589.1"/>
    </source>
</evidence>
<protein>
    <submittedName>
        <fullName evidence="1">Uncharacterized protein</fullName>
    </submittedName>
</protein>
<name>A0A1Y2INA5_TRAC3</name>
<dbReference type="AlphaFoldDB" id="A0A1Y2INA5"/>
<sequence>MMQAFRLTRLVSVALPWCSRIAPVCRSWVHPVHHWTSRLHNTDTQLSGSSGLCSIGRTTSEVGGVDSSPSYPAADSRLSSTVVALHCAWAPAPTSRSRWLGTSAHSHMRFGTGRYPSVRRTSLEVRGNAEYGRVAHSPYRTSLTEWTKRAGSSGRRTVENSKMVILSPKRLQLSLICGYRLSHAAGKISRRYPSRASMHSLFRRGMAPWRIPVCPRTSGS</sequence>
<dbReference type="EMBL" id="KZ084104">
    <property type="protein sequence ID" value="OSD02589.1"/>
    <property type="molecule type" value="Genomic_DNA"/>
</dbReference>
<dbReference type="Proteomes" id="UP000193067">
    <property type="component" value="Unassembled WGS sequence"/>
</dbReference>
<proteinExistence type="predicted"/>
<keyword evidence="2" id="KW-1185">Reference proteome</keyword>
<accession>A0A1Y2INA5</accession>
<gene>
    <name evidence="1" type="ORF">PYCCODRAFT_322814</name>
</gene>